<dbReference type="AlphaFoldDB" id="A0A9K3JAF0"/>
<reference evidence="1" key="1">
    <citation type="journal article" date="2017" name="Nature">
        <title>The sunflower genome provides insights into oil metabolism, flowering and Asterid evolution.</title>
        <authorList>
            <person name="Badouin H."/>
            <person name="Gouzy J."/>
            <person name="Grassa C.J."/>
            <person name="Murat F."/>
            <person name="Staton S.E."/>
            <person name="Cottret L."/>
            <person name="Lelandais-Briere C."/>
            <person name="Owens G.L."/>
            <person name="Carrere S."/>
            <person name="Mayjonade B."/>
            <person name="Legrand L."/>
            <person name="Gill N."/>
            <person name="Kane N.C."/>
            <person name="Bowers J.E."/>
            <person name="Hubner S."/>
            <person name="Bellec A."/>
            <person name="Berard A."/>
            <person name="Berges H."/>
            <person name="Blanchet N."/>
            <person name="Boniface M.C."/>
            <person name="Brunel D."/>
            <person name="Catrice O."/>
            <person name="Chaidir N."/>
            <person name="Claudel C."/>
            <person name="Donnadieu C."/>
            <person name="Faraut T."/>
            <person name="Fievet G."/>
            <person name="Helmstetter N."/>
            <person name="King M."/>
            <person name="Knapp S.J."/>
            <person name="Lai Z."/>
            <person name="Le Paslier M.C."/>
            <person name="Lippi Y."/>
            <person name="Lorenzon L."/>
            <person name="Mandel J.R."/>
            <person name="Marage G."/>
            <person name="Marchand G."/>
            <person name="Marquand E."/>
            <person name="Bret-Mestries E."/>
            <person name="Morien E."/>
            <person name="Nambeesan S."/>
            <person name="Nguyen T."/>
            <person name="Pegot-Espagnet P."/>
            <person name="Pouilly N."/>
            <person name="Raftis F."/>
            <person name="Sallet E."/>
            <person name="Schiex T."/>
            <person name="Thomas J."/>
            <person name="Vandecasteele C."/>
            <person name="Vares D."/>
            <person name="Vear F."/>
            <person name="Vautrin S."/>
            <person name="Crespi M."/>
            <person name="Mangin B."/>
            <person name="Burke J.M."/>
            <person name="Salse J."/>
            <person name="Munos S."/>
            <person name="Vincourt P."/>
            <person name="Rieseberg L.H."/>
            <person name="Langlade N.B."/>
        </authorList>
    </citation>
    <scope>NUCLEOTIDE SEQUENCE</scope>
    <source>
        <tissue evidence="1">Leaves</tissue>
    </source>
</reference>
<dbReference type="Proteomes" id="UP000215914">
    <property type="component" value="Unassembled WGS sequence"/>
</dbReference>
<proteinExistence type="predicted"/>
<comment type="caution">
    <text evidence="1">The sequence shown here is derived from an EMBL/GenBank/DDBJ whole genome shotgun (WGS) entry which is preliminary data.</text>
</comment>
<protein>
    <submittedName>
        <fullName evidence="1">Uncharacterized protein</fullName>
    </submittedName>
</protein>
<keyword evidence="2" id="KW-1185">Reference proteome</keyword>
<dbReference type="Gramene" id="mRNA:HanXRQr2_Chr04g0180071">
    <property type="protein sequence ID" value="CDS:HanXRQr2_Chr04g0180071.1"/>
    <property type="gene ID" value="HanXRQr2_Chr04g0180071"/>
</dbReference>
<evidence type="ECO:0000313" key="2">
    <source>
        <dbReference type="Proteomes" id="UP000215914"/>
    </source>
</evidence>
<sequence length="257" mass="30360">MTDEQILRLTYMKVVDDNTINETPSEPDASNLDGLEEIVFEGDVEKSKYVREDDTEFNPFDEDWLKDNVDEIDRRLKNRDSSDVPADSFEEWRKNSLSKTAKPAPSVTQVDYMKYEKNRHLGRILSWMFVKELHCVAVKREHGIQSLKSLLSILTLPFYDVAALARLELINRSNFDGAKFFARKLRMERRKGWKDELYKPQFPMYEQIKFTLDPSTNMVRYRLVYKPVRVLDRIPLMPMEQDILANMALWCYDSDTH</sequence>
<evidence type="ECO:0000313" key="1">
    <source>
        <dbReference type="EMBL" id="KAF5811319.1"/>
    </source>
</evidence>
<name>A0A9K3JAF0_HELAN</name>
<dbReference type="EMBL" id="MNCJ02000319">
    <property type="protein sequence ID" value="KAF5811319.1"/>
    <property type="molecule type" value="Genomic_DNA"/>
</dbReference>
<gene>
    <name evidence="1" type="ORF">HanXRQr2_Chr04g0180071</name>
</gene>
<organism evidence="1 2">
    <name type="scientific">Helianthus annuus</name>
    <name type="common">Common sunflower</name>
    <dbReference type="NCBI Taxonomy" id="4232"/>
    <lineage>
        <taxon>Eukaryota</taxon>
        <taxon>Viridiplantae</taxon>
        <taxon>Streptophyta</taxon>
        <taxon>Embryophyta</taxon>
        <taxon>Tracheophyta</taxon>
        <taxon>Spermatophyta</taxon>
        <taxon>Magnoliopsida</taxon>
        <taxon>eudicotyledons</taxon>
        <taxon>Gunneridae</taxon>
        <taxon>Pentapetalae</taxon>
        <taxon>asterids</taxon>
        <taxon>campanulids</taxon>
        <taxon>Asterales</taxon>
        <taxon>Asteraceae</taxon>
        <taxon>Asteroideae</taxon>
        <taxon>Heliantheae alliance</taxon>
        <taxon>Heliantheae</taxon>
        <taxon>Helianthus</taxon>
    </lineage>
</organism>
<accession>A0A9K3JAF0</accession>
<reference evidence="1" key="2">
    <citation type="submission" date="2020-06" db="EMBL/GenBank/DDBJ databases">
        <title>Helianthus annuus Genome sequencing and assembly Release 2.</title>
        <authorList>
            <person name="Gouzy J."/>
            <person name="Langlade N."/>
            <person name="Munos S."/>
        </authorList>
    </citation>
    <scope>NUCLEOTIDE SEQUENCE</scope>
    <source>
        <tissue evidence="1">Leaves</tissue>
    </source>
</reference>